<protein>
    <submittedName>
        <fullName evidence="2">Uncharacterized protein</fullName>
    </submittedName>
</protein>
<evidence type="ECO:0000313" key="1">
    <source>
        <dbReference type="Proteomes" id="UP000035681"/>
    </source>
</evidence>
<organism evidence="1 2">
    <name type="scientific">Strongyloides stercoralis</name>
    <name type="common">Threadworm</name>
    <dbReference type="NCBI Taxonomy" id="6248"/>
    <lineage>
        <taxon>Eukaryota</taxon>
        <taxon>Metazoa</taxon>
        <taxon>Ecdysozoa</taxon>
        <taxon>Nematoda</taxon>
        <taxon>Chromadorea</taxon>
        <taxon>Rhabditida</taxon>
        <taxon>Tylenchina</taxon>
        <taxon>Panagrolaimomorpha</taxon>
        <taxon>Strongyloidoidea</taxon>
        <taxon>Strongyloididae</taxon>
        <taxon>Strongyloides</taxon>
    </lineage>
</organism>
<reference evidence="2" key="1">
    <citation type="submission" date="2024-02" db="UniProtKB">
        <authorList>
            <consortium name="WormBaseParasite"/>
        </authorList>
    </citation>
    <scope>IDENTIFICATION</scope>
</reference>
<name>A0AAF5DFG9_STRER</name>
<accession>A0AAF5DFG9</accession>
<dbReference type="WBParaSite" id="TCONS_00011379.p1">
    <property type="protein sequence ID" value="TCONS_00011379.p1"/>
    <property type="gene ID" value="XLOC_005727"/>
</dbReference>
<sequence>MKAVAEEVRGCCSTGAESKTCKLFFGRNSFRINASYDSETRAWKMLWKELEAVALLELNRKRVNFFFGRNSFSNNANYDKESSELKNVVLLELGLKHVNFSLLGEIHLVVMLITIENPDIIIVVLEAVALLEQNQEHEKSSGVDWRLLFNWN</sequence>
<keyword evidence="1" id="KW-1185">Reference proteome</keyword>
<dbReference type="AlphaFoldDB" id="A0AAF5DFG9"/>
<proteinExistence type="predicted"/>
<evidence type="ECO:0000313" key="2">
    <source>
        <dbReference type="WBParaSite" id="TCONS_00011379.p1"/>
    </source>
</evidence>
<dbReference type="Proteomes" id="UP000035681">
    <property type="component" value="Unplaced"/>
</dbReference>